<dbReference type="InterPro" id="IPR005123">
    <property type="entry name" value="Oxoglu/Fe-dep_dioxygenase_dom"/>
</dbReference>
<dbReference type="AlphaFoldDB" id="A0A397J5S9"/>
<keyword evidence="8" id="KW-1185">Reference proteome</keyword>
<proteinExistence type="predicted"/>
<dbReference type="OrthoDB" id="2320867at2759"/>
<dbReference type="GO" id="GO:0046872">
    <property type="term" value="F:metal ion binding"/>
    <property type="evidence" value="ECO:0007669"/>
    <property type="project" value="UniProtKB-KW"/>
</dbReference>
<dbReference type="InterPro" id="IPR024779">
    <property type="entry name" value="2OGFeDO_JBP1/TET_oxygenase_dom"/>
</dbReference>
<dbReference type="EMBL" id="PQFF01000096">
    <property type="protein sequence ID" value="RHZ82787.1"/>
    <property type="molecule type" value="Genomic_DNA"/>
</dbReference>
<reference evidence="7 8" key="1">
    <citation type="submission" date="2018-08" db="EMBL/GenBank/DDBJ databases">
        <title>Genome and evolution of the arbuscular mycorrhizal fungus Diversispora epigaea (formerly Glomus versiforme) and its bacterial endosymbionts.</title>
        <authorList>
            <person name="Sun X."/>
            <person name="Fei Z."/>
            <person name="Harrison M."/>
        </authorList>
    </citation>
    <scope>NUCLEOTIDE SEQUENCE [LARGE SCALE GENOMIC DNA]</scope>
    <source>
        <strain evidence="7 8">IT104</strain>
    </source>
</reference>
<comment type="caution">
    <text evidence="7">The sequence shown here is derived from an EMBL/GenBank/DDBJ whole genome shotgun (WGS) entry which is preliminary data.</text>
</comment>
<evidence type="ECO:0000313" key="7">
    <source>
        <dbReference type="EMBL" id="RHZ82787.1"/>
    </source>
</evidence>
<evidence type="ECO:0000256" key="1">
    <source>
        <dbReference type="ARBA" id="ARBA00001954"/>
    </source>
</evidence>
<accession>A0A397J5S9</accession>
<sequence length="536" mass="62773">MKQKEVITSEKIPIKKTKSSRCIRYNKKKKLKKQTKLSHKKVDISSIIFNPLKHRIQSATRGLCTFDKIHYLKNEWLSIPLCASDQISSKEIKTKYNITTRDLLIETLIREAKFNNDDILEIPSKFLILIETDIINKINLMNKKRQLWIEFGRWLGLKEPIRRRNVHEHLRLKWKKLKHAMGVQNNIKLQNTQKTINTHITRNKKTKLILLARENIQSLNGLINFYHMIKPECIVDLNNRTLVHLENIDNQAVVMQATNAINDYYFHTLKHPSHRSDNFWENFIEHFGAYTRNNLLPFTSSNTASTHNSEHEKCVNNLLCELIPLSDCINKFVQVYYPDLYTKLSKLEWGPFAPKIFGVFPMIAVNFNTISDYHWDEHDNPNCLCILIALGNFDGGELCFPQLKIIIPLRPNQIVAFSSRLLLHGNLPVKRGIRHSIVYFVHSSFFHNLRDFTKVYSDFENGIERNAKGKIILKPVARQNLKDARNFYQPIKLTKAKLKQIRIPPVSTDCRRKYINLRKTRKGLKAEEEDLISDTE</sequence>
<dbReference type="Pfam" id="PF12851">
    <property type="entry name" value="Tet_JBP"/>
    <property type="match status" value="1"/>
</dbReference>
<dbReference type="Gene3D" id="3.60.130.30">
    <property type="match status" value="1"/>
</dbReference>
<dbReference type="STRING" id="1348612.A0A397J5S9"/>
<dbReference type="GO" id="GO:0051213">
    <property type="term" value="F:dioxygenase activity"/>
    <property type="evidence" value="ECO:0007669"/>
    <property type="project" value="UniProtKB-KW"/>
</dbReference>
<keyword evidence="2" id="KW-0479">Metal-binding</keyword>
<keyword evidence="3" id="KW-0223">Dioxygenase</keyword>
<feature type="domain" description="Fe2OG dioxygenase" evidence="6">
    <location>
        <begin position="350"/>
        <end position="443"/>
    </location>
</feature>
<keyword evidence="4" id="KW-0560">Oxidoreductase</keyword>
<keyword evidence="5" id="KW-0408">Iron</keyword>
<name>A0A397J5S9_9GLOM</name>
<evidence type="ECO:0000313" key="8">
    <source>
        <dbReference type="Proteomes" id="UP000266861"/>
    </source>
</evidence>
<dbReference type="PROSITE" id="PS51471">
    <property type="entry name" value="FE2OG_OXY"/>
    <property type="match status" value="1"/>
</dbReference>
<dbReference type="Proteomes" id="UP000266861">
    <property type="component" value="Unassembled WGS sequence"/>
</dbReference>
<evidence type="ECO:0000256" key="3">
    <source>
        <dbReference type="ARBA" id="ARBA00022964"/>
    </source>
</evidence>
<protein>
    <recommendedName>
        <fullName evidence="6">Fe2OG dioxygenase domain-containing protein</fullName>
    </recommendedName>
</protein>
<evidence type="ECO:0000256" key="4">
    <source>
        <dbReference type="ARBA" id="ARBA00023002"/>
    </source>
</evidence>
<organism evidence="7 8">
    <name type="scientific">Diversispora epigaea</name>
    <dbReference type="NCBI Taxonomy" id="1348612"/>
    <lineage>
        <taxon>Eukaryota</taxon>
        <taxon>Fungi</taxon>
        <taxon>Fungi incertae sedis</taxon>
        <taxon>Mucoromycota</taxon>
        <taxon>Glomeromycotina</taxon>
        <taxon>Glomeromycetes</taxon>
        <taxon>Diversisporales</taxon>
        <taxon>Diversisporaceae</taxon>
        <taxon>Diversispora</taxon>
    </lineage>
</organism>
<evidence type="ECO:0000259" key="6">
    <source>
        <dbReference type="PROSITE" id="PS51471"/>
    </source>
</evidence>
<evidence type="ECO:0000256" key="2">
    <source>
        <dbReference type="ARBA" id="ARBA00022723"/>
    </source>
</evidence>
<evidence type="ECO:0000256" key="5">
    <source>
        <dbReference type="ARBA" id="ARBA00023004"/>
    </source>
</evidence>
<comment type="cofactor">
    <cofactor evidence="1">
        <name>Fe(2+)</name>
        <dbReference type="ChEBI" id="CHEBI:29033"/>
    </cofactor>
</comment>
<gene>
    <name evidence="7" type="ORF">Glove_103g189</name>
</gene>